<reference evidence="1 2" key="1">
    <citation type="submission" date="2023-11" db="EMBL/GenBank/DDBJ databases">
        <title>Lentzea sokolovensis, sp. nov., Lentzea kristufkii, sp. nov., and Lentzea miocenensis, sp. nov., rare actinobacteria from Sokolov Coal Basin, Miocene lacustrine sediment, Czech Republic.</title>
        <authorList>
            <person name="Lara A."/>
            <person name="Kotroba L."/>
            <person name="Nouioui I."/>
            <person name="Neumann-Schaal M."/>
            <person name="Mast Y."/>
            <person name="Chronakova A."/>
        </authorList>
    </citation>
    <scope>NUCLEOTIDE SEQUENCE [LARGE SCALE GENOMIC DNA]</scope>
    <source>
        <strain evidence="1 2">BCCO 10_0856</strain>
    </source>
</reference>
<name>A0ABU4T5C7_9PSEU</name>
<evidence type="ECO:0000313" key="2">
    <source>
        <dbReference type="Proteomes" id="UP001285521"/>
    </source>
</evidence>
<comment type="caution">
    <text evidence="1">The sequence shown here is derived from an EMBL/GenBank/DDBJ whole genome shotgun (WGS) entry which is preliminary data.</text>
</comment>
<accession>A0ABU4T5C7</accession>
<dbReference type="RefSeq" id="WP_319968393.1">
    <property type="nucleotide sequence ID" value="NZ_JAXAVW010000020.1"/>
</dbReference>
<dbReference type="Proteomes" id="UP001285521">
    <property type="component" value="Unassembled WGS sequence"/>
</dbReference>
<keyword evidence="2" id="KW-1185">Reference proteome</keyword>
<organism evidence="1 2">
    <name type="scientific">Lentzea miocenica</name>
    <dbReference type="NCBI Taxonomy" id="3095431"/>
    <lineage>
        <taxon>Bacteria</taxon>
        <taxon>Bacillati</taxon>
        <taxon>Actinomycetota</taxon>
        <taxon>Actinomycetes</taxon>
        <taxon>Pseudonocardiales</taxon>
        <taxon>Pseudonocardiaceae</taxon>
        <taxon>Lentzea</taxon>
    </lineage>
</organism>
<sequence>MVLNLSVSGVSSLHSGEGGTVVELRSEIIVNGVWFPLLIQLNEHSTPTVRVGDLVCADAHELFRVSSAAVDWRLLRRCSFSPYRRFDRKRHRADLDSTGWSNALRSVRPPDRAKRARLG</sequence>
<protein>
    <submittedName>
        <fullName evidence="1">Uncharacterized protein</fullName>
    </submittedName>
</protein>
<proteinExistence type="predicted"/>
<evidence type="ECO:0000313" key="1">
    <source>
        <dbReference type="EMBL" id="MDX8033363.1"/>
    </source>
</evidence>
<gene>
    <name evidence="1" type="ORF">SK803_24360</name>
</gene>
<dbReference type="EMBL" id="JAXAVW010000020">
    <property type="protein sequence ID" value="MDX8033363.1"/>
    <property type="molecule type" value="Genomic_DNA"/>
</dbReference>